<organism evidence="2 3">
    <name type="scientific">Zoarces viviparus</name>
    <name type="common">Viviparous eelpout</name>
    <name type="synonym">Blennius viviparus</name>
    <dbReference type="NCBI Taxonomy" id="48416"/>
    <lineage>
        <taxon>Eukaryota</taxon>
        <taxon>Metazoa</taxon>
        <taxon>Chordata</taxon>
        <taxon>Craniata</taxon>
        <taxon>Vertebrata</taxon>
        <taxon>Euteleostomi</taxon>
        <taxon>Actinopterygii</taxon>
        <taxon>Neopterygii</taxon>
        <taxon>Teleostei</taxon>
        <taxon>Neoteleostei</taxon>
        <taxon>Acanthomorphata</taxon>
        <taxon>Eupercaria</taxon>
        <taxon>Perciformes</taxon>
        <taxon>Cottioidei</taxon>
        <taxon>Zoarcales</taxon>
        <taxon>Zoarcidae</taxon>
        <taxon>Zoarcinae</taxon>
        <taxon>Zoarces</taxon>
    </lineage>
</organism>
<gene>
    <name evidence="2" type="ORF">VZT92_027979</name>
</gene>
<evidence type="ECO:0000313" key="3">
    <source>
        <dbReference type="Proteomes" id="UP001488805"/>
    </source>
</evidence>
<proteinExistence type="predicted"/>
<evidence type="ECO:0000313" key="2">
    <source>
        <dbReference type="EMBL" id="KAK9514517.1"/>
    </source>
</evidence>
<name>A0AAW1DWL8_ZOAVI</name>
<sequence length="108" mass="11314">MMTGETKLPAHAATRRSQCAERAPRTRAAHPNVTDGHSATLPGGTGRRDRVTGDPGTTALVGHGPERATTTHMERNDVTADAGRRVSAHAAEHGGTTADPDQMTRISP</sequence>
<accession>A0AAW1DWL8</accession>
<feature type="compositionally biased region" description="Basic and acidic residues" evidence="1">
    <location>
        <begin position="72"/>
        <end position="84"/>
    </location>
</feature>
<dbReference type="Proteomes" id="UP001488805">
    <property type="component" value="Unassembled WGS sequence"/>
</dbReference>
<dbReference type="EMBL" id="JBCEZU010000597">
    <property type="protein sequence ID" value="KAK9514517.1"/>
    <property type="molecule type" value="Genomic_DNA"/>
</dbReference>
<reference evidence="2 3" key="1">
    <citation type="journal article" date="2024" name="Genome Biol. Evol.">
        <title>Chromosome-level genome assembly of the viviparous eelpout Zoarces viviparus.</title>
        <authorList>
            <person name="Fuhrmann N."/>
            <person name="Brasseur M.V."/>
            <person name="Bakowski C.E."/>
            <person name="Podsiadlowski L."/>
            <person name="Prost S."/>
            <person name="Krehenwinkel H."/>
            <person name="Mayer C."/>
        </authorList>
    </citation>
    <scope>NUCLEOTIDE SEQUENCE [LARGE SCALE GENOMIC DNA]</scope>
    <source>
        <strain evidence="2">NO-MEL_2022_Ind0_liver</strain>
    </source>
</reference>
<dbReference type="AlphaFoldDB" id="A0AAW1DWL8"/>
<keyword evidence="3" id="KW-1185">Reference proteome</keyword>
<feature type="region of interest" description="Disordered" evidence="1">
    <location>
        <begin position="1"/>
        <end position="108"/>
    </location>
</feature>
<evidence type="ECO:0000256" key="1">
    <source>
        <dbReference type="SAM" id="MobiDB-lite"/>
    </source>
</evidence>
<comment type="caution">
    <text evidence="2">The sequence shown here is derived from an EMBL/GenBank/DDBJ whole genome shotgun (WGS) entry which is preliminary data.</text>
</comment>
<protein>
    <submittedName>
        <fullName evidence="2">Uncharacterized protein</fullName>
    </submittedName>
</protein>